<reference evidence="6" key="1">
    <citation type="submission" date="2019-12" db="EMBL/GenBank/DDBJ databases">
        <title>High-Quality draft genome sequences of three cyanobacteria isolated from the limestone walls of the Old Cathedral of Coimbra.</title>
        <authorList>
            <person name="Tiago I."/>
            <person name="Soares F."/>
            <person name="Portugal A."/>
        </authorList>
    </citation>
    <scope>NUCLEOTIDE SEQUENCE</scope>
    <source>
        <strain evidence="6">A</strain>
    </source>
</reference>
<accession>A0A8J7Z357</accession>
<dbReference type="SUPFAM" id="SSF53807">
    <property type="entry name" value="Helical backbone' metal receptor"/>
    <property type="match status" value="1"/>
</dbReference>
<comment type="similarity">
    <text evidence="2">Belongs to the bacterial solute-binding protein 8 family.</text>
</comment>
<name>A0A8J7Z357_9CYAN</name>
<dbReference type="InterPro" id="IPR002491">
    <property type="entry name" value="ABC_transptr_periplasmic_BD"/>
</dbReference>
<dbReference type="PANTHER" id="PTHR30532:SF25">
    <property type="entry name" value="IRON(III) DICITRATE-BINDING PERIPLASMIC PROTEIN"/>
    <property type="match status" value="1"/>
</dbReference>
<dbReference type="GO" id="GO:1901678">
    <property type="term" value="P:iron coordination entity transport"/>
    <property type="evidence" value="ECO:0007669"/>
    <property type="project" value="UniProtKB-ARBA"/>
</dbReference>
<dbReference type="EMBL" id="WVIE01000008">
    <property type="protein sequence ID" value="NDJ17356.1"/>
    <property type="molecule type" value="Genomic_DNA"/>
</dbReference>
<evidence type="ECO:0000256" key="1">
    <source>
        <dbReference type="ARBA" id="ARBA00004196"/>
    </source>
</evidence>
<protein>
    <submittedName>
        <fullName evidence="6">ABC transporter substrate-binding protein</fullName>
    </submittedName>
</protein>
<dbReference type="Gene3D" id="3.40.50.1980">
    <property type="entry name" value="Nitrogenase molybdenum iron protein domain"/>
    <property type="match status" value="2"/>
</dbReference>
<sequence>MGETCIPHSPKRVVTISHFALANALILGIKPIGSTSASSYPQDIFPPYLREEVGAIPVLGSQGTPNLEKISLLRSDLIISWDVVRSIYPLLSQISPTIIFHFGGIPYWKDFFNLMAEALEKQDVAQKAWDRYYQRIEELKLALKDRYVNKTISVITLTEEDSLQVWSRNSFAGSILNDVGLKRPKSQDIDTPDGLVYYPLSEEKLGEIDADVLFIQARENVTVEAFQKWQKDPLWQSLKAVQQHQVYVVDVYAWIGSNLIAADAVIDDLFKHLVDEQ</sequence>
<organism evidence="6 7">
    <name type="scientific">Myxacorys almedinensis A</name>
    <dbReference type="NCBI Taxonomy" id="2690445"/>
    <lineage>
        <taxon>Bacteria</taxon>
        <taxon>Bacillati</taxon>
        <taxon>Cyanobacteriota</taxon>
        <taxon>Cyanophyceae</taxon>
        <taxon>Leptolyngbyales</taxon>
        <taxon>Leptolyngbyaceae</taxon>
        <taxon>Myxacorys</taxon>
        <taxon>Myxacorys almedinensis</taxon>
    </lineage>
</organism>
<dbReference type="GO" id="GO:0030288">
    <property type="term" value="C:outer membrane-bounded periplasmic space"/>
    <property type="evidence" value="ECO:0007669"/>
    <property type="project" value="TreeGrafter"/>
</dbReference>
<proteinExistence type="inferred from homology"/>
<dbReference type="PANTHER" id="PTHR30532">
    <property type="entry name" value="IRON III DICITRATE-BINDING PERIPLASMIC PROTEIN"/>
    <property type="match status" value="1"/>
</dbReference>
<evidence type="ECO:0000256" key="4">
    <source>
        <dbReference type="ARBA" id="ARBA00022729"/>
    </source>
</evidence>
<dbReference type="Proteomes" id="UP000646053">
    <property type="component" value="Unassembled WGS sequence"/>
</dbReference>
<dbReference type="InterPro" id="IPR051313">
    <property type="entry name" value="Bact_iron-sidero_bind"/>
</dbReference>
<evidence type="ECO:0000313" key="7">
    <source>
        <dbReference type="Proteomes" id="UP000646053"/>
    </source>
</evidence>
<keyword evidence="7" id="KW-1185">Reference proteome</keyword>
<dbReference type="CDD" id="cd01146">
    <property type="entry name" value="FhuD"/>
    <property type="match status" value="1"/>
</dbReference>
<dbReference type="Pfam" id="PF01497">
    <property type="entry name" value="Peripla_BP_2"/>
    <property type="match status" value="1"/>
</dbReference>
<evidence type="ECO:0000313" key="6">
    <source>
        <dbReference type="EMBL" id="NDJ17356.1"/>
    </source>
</evidence>
<dbReference type="PROSITE" id="PS50983">
    <property type="entry name" value="FE_B12_PBP"/>
    <property type="match status" value="1"/>
</dbReference>
<comment type="subcellular location">
    <subcellularLocation>
        <location evidence="1">Cell envelope</location>
    </subcellularLocation>
</comment>
<evidence type="ECO:0000259" key="5">
    <source>
        <dbReference type="PROSITE" id="PS50983"/>
    </source>
</evidence>
<gene>
    <name evidence="6" type="ORF">GS601_08635</name>
</gene>
<evidence type="ECO:0000256" key="3">
    <source>
        <dbReference type="ARBA" id="ARBA00022448"/>
    </source>
</evidence>
<keyword evidence="4" id="KW-0732">Signal</keyword>
<evidence type="ECO:0000256" key="2">
    <source>
        <dbReference type="ARBA" id="ARBA00008814"/>
    </source>
</evidence>
<dbReference type="AlphaFoldDB" id="A0A8J7Z357"/>
<keyword evidence="3" id="KW-0813">Transport</keyword>
<feature type="domain" description="Fe/B12 periplasmic-binding" evidence="5">
    <location>
        <begin position="12"/>
        <end position="277"/>
    </location>
</feature>
<comment type="caution">
    <text evidence="6">The sequence shown here is derived from an EMBL/GenBank/DDBJ whole genome shotgun (WGS) entry which is preliminary data.</text>
</comment>